<keyword evidence="2" id="KW-1185">Reference proteome</keyword>
<organism evidence="1 2">
    <name type="scientific">Adiantum capillus-veneris</name>
    <name type="common">Maidenhair fern</name>
    <dbReference type="NCBI Taxonomy" id="13818"/>
    <lineage>
        <taxon>Eukaryota</taxon>
        <taxon>Viridiplantae</taxon>
        <taxon>Streptophyta</taxon>
        <taxon>Embryophyta</taxon>
        <taxon>Tracheophyta</taxon>
        <taxon>Polypodiopsida</taxon>
        <taxon>Polypodiidae</taxon>
        <taxon>Polypodiales</taxon>
        <taxon>Pteridineae</taxon>
        <taxon>Pteridaceae</taxon>
        <taxon>Vittarioideae</taxon>
        <taxon>Adiantum</taxon>
    </lineage>
</organism>
<reference evidence="1" key="1">
    <citation type="submission" date="2021-01" db="EMBL/GenBank/DDBJ databases">
        <title>Adiantum capillus-veneris genome.</title>
        <authorList>
            <person name="Fang Y."/>
            <person name="Liao Q."/>
        </authorList>
    </citation>
    <scope>NUCLEOTIDE SEQUENCE</scope>
    <source>
        <strain evidence="1">H3</strain>
        <tissue evidence="1">Leaf</tissue>
    </source>
</reference>
<comment type="caution">
    <text evidence="1">The sequence shown here is derived from an EMBL/GenBank/DDBJ whole genome shotgun (WGS) entry which is preliminary data.</text>
</comment>
<proteinExistence type="predicted"/>
<dbReference type="AlphaFoldDB" id="A0A9D4U3D8"/>
<dbReference type="EMBL" id="JABFUD020000025">
    <property type="protein sequence ID" value="KAI5059714.1"/>
    <property type="molecule type" value="Genomic_DNA"/>
</dbReference>
<evidence type="ECO:0000313" key="1">
    <source>
        <dbReference type="EMBL" id="KAI5059714.1"/>
    </source>
</evidence>
<dbReference type="OrthoDB" id="1901568at2759"/>
<gene>
    <name evidence="1" type="ORF">GOP47_0026033</name>
</gene>
<evidence type="ECO:0000313" key="2">
    <source>
        <dbReference type="Proteomes" id="UP000886520"/>
    </source>
</evidence>
<sequence length="114" mass="13076">MAEVAEHGWSRVATHLEAAIKAIPRPNMEVIKDPKLMAKKLKALCKQLKSQLKDMMNQAHVMSFHVYSLMREFASKLSDLIARFFDYISHKVKSFLSWISGLIKSVKARFSHSD</sequence>
<accession>A0A9D4U3D8</accession>
<dbReference type="Proteomes" id="UP000886520">
    <property type="component" value="Chromosome 25"/>
</dbReference>
<protein>
    <submittedName>
        <fullName evidence="1">Uncharacterized protein</fullName>
    </submittedName>
</protein>
<name>A0A9D4U3D8_ADICA</name>